<feature type="compositionally biased region" description="Basic and acidic residues" evidence="1">
    <location>
        <begin position="72"/>
        <end position="91"/>
    </location>
</feature>
<keyword evidence="2" id="KW-1185">Reference proteome</keyword>
<protein>
    <submittedName>
        <fullName evidence="3">Uncharacterized protein</fullName>
    </submittedName>
</protein>
<name>A0A1I7U7M0_9PELO</name>
<dbReference type="AlphaFoldDB" id="A0A1I7U7M0"/>
<evidence type="ECO:0000256" key="1">
    <source>
        <dbReference type="SAM" id="MobiDB-lite"/>
    </source>
</evidence>
<dbReference type="WBParaSite" id="Csp11.Scaffold629.g15665.t2">
    <property type="protein sequence ID" value="Csp11.Scaffold629.g15665.t2"/>
    <property type="gene ID" value="Csp11.Scaffold629.g15665"/>
</dbReference>
<accession>A0A1I7U7M0</accession>
<sequence>MEEEEEEQRPGRFEGKGENDEANDWRKKRQRRTEDKAPLASDRWGQDDRVARTRTNGRGEAAMDGGGVVTTRRQEGKEEEQKRRVEKEGGGREGGYS</sequence>
<dbReference type="Proteomes" id="UP000095282">
    <property type="component" value="Unplaced"/>
</dbReference>
<feature type="compositionally biased region" description="Basic and acidic residues" evidence="1">
    <location>
        <begin position="8"/>
        <end position="25"/>
    </location>
</feature>
<evidence type="ECO:0000313" key="3">
    <source>
        <dbReference type="WBParaSite" id="Csp11.Scaffold629.g15665.t2"/>
    </source>
</evidence>
<reference evidence="3" key="1">
    <citation type="submission" date="2016-11" db="UniProtKB">
        <authorList>
            <consortium name="WormBaseParasite"/>
        </authorList>
    </citation>
    <scope>IDENTIFICATION</scope>
</reference>
<proteinExistence type="predicted"/>
<evidence type="ECO:0000313" key="2">
    <source>
        <dbReference type="Proteomes" id="UP000095282"/>
    </source>
</evidence>
<organism evidence="2 3">
    <name type="scientific">Caenorhabditis tropicalis</name>
    <dbReference type="NCBI Taxonomy" id="1561998"/>
    <lineage>
        <taxon>Eukaryota</taxon>
        <taxon>Metazoa</taxon>
        <taxon>Ecdysozoa</taxon>
        <taxon>Nematoda</taxon>
        <taxon>Chromadorea</taxon>
        <taxon>Rhabditida</taxon>
        <taxon>Rhabditina</taxon>
        <taxon>Rhabditomorpha</taxon>
        <taxon>Rhabditoidea</taxon>
        <taxon>Rhabditidae</taxon>
        <taxon>Peloderinae</taxon>
        <taxon>Caenorhabditis</taxon>
    </lineage>
</organism>
<feature type="region of interest" description="Disordered" evidence="1">
    <location>
        <begin position="1"/>
        <end position="97"/>
    </location>
</feature>